<dbReference type="RefSeq" id="WP_241349936.1">
    <property type="nucleotide sequence ID" value="NZ_JAKZGP010000082.1"/>
</dbReference>
<dbReference type="Proteomes" id="UP001165489">
    <property type="component" value="Unassembled WGS sequence"/>
</dbReference>
<proteinExistence type="predicted"/>
<name>A0ABS9V518_9BACT</name>
<evidence type="ECO:0000313" key="2">
    <source>
        <dbReference type="Proteomes" id="UP001165489"/>
    </source>
</evidence>
<comment type="caution">
    <text evidence="1">The sequence shown here is derived from an EMBL/GenBank/DDBJ whole genome shotgun (WGS) entry which is preliminary data.</text>
</comment>
<dbReference type="PROSITE" id="PS51257">
    <property type="entry name" value="PROKAR_LIPOPROTEIN"/>
    <property type="match status" value="1"/>
</dbReference>
<dbReference type="EMBL" id="JAKZGP010000082">
    <property type="protein sequence ID" value="MCH7411502.1"/>
    <property type="molecule type" value="Genomic_DNA"/>
</dbReference>
<gene>
    <name evidence="1" type="ORF">MM239_19090</name>
</gene>
<protein>
    <recommendedName>
        <fullName evidence="3">Lipoprotein</fullName>
    </recommendedName>
</protein>
<evidence type="ECO:0000313" key="1">
    <source>
        <dbReference type="EMBL" id="MCH7411502.1"/>
    </source>
</evidence>
<organism evidence="1 2">
    <name type="scientific">Belliella filtrata</name>
    <dbReference type="NCBI Taxonomy" id="2923435"/>
    <lineage>
        <taxon>Bacteria</taxon>
        <taxon>Pseudomonadati</taxon>
        <taxon>Bacteroidota</taxon>
        <taxon>Cytophagia</taxon>
        <taxon>Cytophagales</taxon>
        <taxon>Cyclobacteriaceae</taxon>
        <taxon>Belliella</taxon>
    </lineage>
</organism>
<reference evidence="1" key="1">
    <citation type="submission" date="2022-03" db="EMBL/GenBank/DDBJ databases">
        <title>De novo assembled genomes of Belliella spp. (Cyclobacteriaceae) strains.</title>
        <authorList>
            <person name="Szabo A."/>
            <person name="Korponai K."/>
            <person name="Felfoldi T."/>
        </authorList>
    </citation>
    <scope>NUCLEOTIDE SEQUENCE</scope>
    <source>
        <strain evidence="1">DSM 111904</strain>
    </source>
</reference>
<sequence>MNNRIAYFSLFAIISLFGCENKASDNLSGIQQPNYKEYKTNKAKIFTIDLETSSARENLKKATQEIEKEIFELKVLAGKLTAPSQVVLSIKIDSIQSKKSKLYKGIKDIQGSNEEIRAEFISELETISKEISSEIKRVKEMYINN</sequence>
<accession>A0ABS9V518</accession>
<evidence type="ECO:0008006" key="3">
    <source>
        <dbReference type="Google" id="ProtNLM"/>
    </source>
</evidence>
<keyword evidence="2" id="KW-1185">Reference proteome</keyword>